<dbReference type="PANTHER" id="PTHR24348">
    <property type="entry name" value="SERINE/THREONINE-PROTEIN KINASE UNC-51-RELATED"/>
    <property type="match status" value="1"/>
</dbReference>
<evidence type="ECO:0000256" key="6">
    <source>
        <dbReference type="RuleBase" id="RU000304"/>
    </source>
</evidence>
<evidence type="ECO:0000256" key="3">
    <source>
        <dbReference type="ARBA" id="ARBA00022777"/>
    </source>
</evidence>
<dbReference type="PROSITE" id="PS00107">
    <property type="entry name" value="PROTEIN_KINASE_ATP"/>
    <property type="match status" value="1"/>
</dbReference>
<evidence type="ECO:0000313" key="9">
    <source>
        <dbReference type="EMBL" id="CAD8154882.1"/>
    </source>
</evidence>
<proteinExistence type="inferred from homology"/>
<dbReference type="GO" id="GO:0005829">
    <property type="term" value="C:cytosol"/>
    <property type="evidence" value="ECO:0007669"/>
    <property type="project" value="TreeGrafter"/>
</dbReference>
<protein>
    <recommendedName>
        <fullName evidence="8">Protein kinase domain-containing protein</fullName>
    </recommendedName>
</protein>
<keyword evidence="3" id="KW-0418">Kinase</keyword>
<reference evidence="9" key="1">
    <citation type="submission" date="2021-01" db="EMBL/GenBank/DDBJ databases">
        <authorList>
            <consortium name="Genoscope - CEA"/>
            <person name="William W."/>
        </authorList>
    </citation>
    <scope>NUCLEOTIDE SEQUENCE</scope>
</reference>
<evidence type="ECO:0000259" key="8">
    <source>
        <dbReference type="PROSITE" id="PS50011"/>
    </source>
</evidence>
<dbReference type="GO" id="GO:0005776">
    <property type="term" value="C:autophagosome"/>
    <property type="evidence" value="ECO:0007669"/>
    <property type="project" value="TreeGrafter"/>
</dbReference>
<dbReference type="PROSITE" id="PS50011">
    <property type="entry name" value="PROTEIN_KINASE_DOM"/>
    <property type="match status" value="1"/>
</dbReference>
<evidence type="ECO:0000313" key="10">
    <source>
        <dbReference type="Proteomes" id="UP000689195"/>
    </source>
</evidence>
<feature type="binding site" evidence="5">
    <location>
        <position position="44"/>
    </location>
    <ligand>
        <name>ATP</name>
        <dbReference type="ChEBI" id="CHEBI:30616"/>
    </ligand>
</feature>
<feature type="domain" description="Protein kinase" evidence="8">
    <location>
        <begin position="15"/>
        <end position="276"/>
    </location>
</feature>
<accession>A0A8S1TTJ5</accession>
<evidence type="ECO:0000256" key="1">
    <source>
        <dbReference type="ARBA" id="ARBA00022679"/>
    </source>
</evidence>
<dbReference type="AlphaFoldDB" id="A0A8S1TTJ5"/>
<evidence type="ECO:0000256" key="5">
    <source>
        <dbReference type="PROSITE-ProRule" id="PRU10141"/>
    </source>
</evidence>
<feature type="region of interest" description="Disordered" evidence="7">
    <location>
        <begin position="305"/>
        <end position="330"/>
    </location>
</feature>
<dbReference type="GO" id="GO:0016020">
    <property type="term" value="C:membrane"/>
    <property type="evidence" value="ECO:0007669"/>
    <property type="project" value="TreeGrafter"/>
</dbReference>
<dbReference type="InterPro" id="IPR000719">
    <property type="entry name" value="Prot_kinase_dom"/>
</dbReference>
<dbReference type="Pfam" id="PF00069">
    <property type="entry name" value="Pkinase"/>
    <property type="match status" value="1"/>
</dbReference>
<dbReference type="InterPro" id="IPR008271">
    <property type="entry name" value="Ser/Thr_kinase_AS"/>
</dbReference>
<evidence type="ECO:0000256" key="7">
    <source>
        <dbReference type="SAM" id="MobiDB-lite"/>
    </source>
</evidence>
<dbReference type="GO" id="GO:0000045">
    <property type="term" value="P:autophagosome assembly"/>
    <property type="evidence" value="ECO:0007669"/>
    <property type="project" value="TreeGrafter"/>
</dbReference>
<organism evidence="9 10">
    <name type="scientific">Paramecium pentaurelia</name>
    <dbReference type="NCBI Taxonomy" id="43138"/>
    <lineage>
        <taxon>Eukaryota</taxon>
        <taxon>Sar</taxon>
        <taxon>Alveolata</taxon>
        <taxon>Ciliophora</taxon>
        <taxon>Intramacronucleata</taxon>
        <taxon>Oligohymenophorea</taxon>
        <taxon>Peniculida</taxon>
        <taxon>Parameciidae</taxon>
        <taxon>Paramecium</taxon>
    </lineage>
</organism>
<dbReference type="InterPro" id="IPR045269">
    <property type="entry name" value="Atg1-like"/>
</dbReference>
<feature type="compositionally biased region" description="Polar residues" evidence="7">
    <location>
        <begin position="308"/>
        <end position="330"/>
    </location>
</feature>
<keyword evidence="4 5" id="KW-0067">ATP-binding</keyword>
<keyword evidence="2 5" id="KW-0547">Nucleotide-binding</keyword>
<dbReference type="InterPro" id="IPR017441">
    <property type="entry name" value="Protein_kinase_ATP_BS"/>
</dbReference>
<dbReference type="PROSITE" id="PS00108">
    <property type="entry name" value="PROTEIN_KINASE_ST"/>
    <property type="match status" value="1"/>
</dbReference>
<keyword evidence="10" id="KW-1185">Reference proteome</keyword>
<dbReference type="Proteomes" id="UP000689195">
    <property type="component" value="Unassembled WGS sequence"/>
</dbReference>
<comment type="caution">
    <text evidence="9">The sequence shown here is derived from an EMBL/GenBank/DDBJ whole genome shotgun (WGS) entry which is preliminary data.</text>
</comment>
<dbReference type="SMART" id="SM00220">
    <property type="entry name" value="S_TKc"/>
    <property type="match status" value="1"/>
</dbReference>
<keyword evidence="6" id="KW-0723">Serine/threonine-protein kinase</keyword>
<evidence type="ECO:0000256" key="2">
    <source>
        <dbReference type="ARBA" id="ARBA00022741"/>
    </source>
</evidence>
<dbReference type="GO" id="GO:0010506">
    <property type="term" value="P:regulation of autophagy"/>
    <property type="evidence" value="ECO:0007669"/>
    <property type="project" value="InterPro"/>
</dbReference>
<gene>
    <name evidence="9" type="ORF">PPENT_87.1.T0260201</name>
</gene>
<sequence>MNSDNPKITTNQFTYTILNKLGEGSFGVVLKCENEQTNEIVAIKLQKSINNNELEMLNKMQGRNFKNLIKTYELYQKDDMYYIVMEYCKESLYDRILSQGKVKPDDVRFIMKAIGNGIKEIHDLGYAHRDIKPENILIFQKEDANNIQEIYKICDFGTIKNIDLLKTQYVGTAYYQAPEQLNNSNQYSQKVDIWAFGAVIYELLTQTTLFNGSTEDEVKQKILNITQSEIDQTINNQVNLDRKYKTLLLNMLQIDPNKRHDINKFVEDMKGQSQNVTRNQIQRITQPNQNQVNNFISDLPIPKDYQKQKNPQRSTCISNLPNPASLQKKK</sequence>
<name>A0A8S1TTJ5_9CILI</name>
<dbReference type="PANTHER" id="PTHR24348:SF22">
    <property type="entry name" value="NON-SPECIFIC SERINE_THREONINE PROTEIN KINASE"/>
    <property type="match status" value="1"/>
</dbReference>
<dbReference type="OrthoDB" id="7869584at2759"/>
<dbReference type="GO" id="GO:0004674">
    <property type="term" value="F:protein serine/threonine kinase activity"/>
    <property type="evidence" value="ECO:0007669"/>
    <property type="project" value="UniProtKB-KW"/>
</dbReference>
<evidence type="ECO:0000256" key="4">
    <source>
        <dbReference type="ARBA" id="ARBA00022840"/>
    </source>
</evidence>
<keyword evidence="1" id="KW-0808">Transferase</keyword>
<dbReference type="EMBL" id="CAJJDO010000026">
    <property type="protein sequence ID" value="CAD8154882.1"/>
    <property type="molecule type" value="Genomic_DNA"/>
</dbReference>
<dbReference type="GO" id="GO:0005524">
    <property type="term" value="F:ATP binding"/>
    <property type="evidence" value="ECO:0007669"/>
    <property type="project" value="UniProtKB-UniRule"/>
</dbReference>
<comment type="similarity">
    <text evidence="6">Belongs to the protein kinase superfamily.</text>
</comment>
<dbReference type="GO" id="GO:0000407">
    <property type="term" value="C:phagophore assembly site"/>
    <property type="evidence" value="ECO:0007669"/>
    <property type="project" value="TreeGrafter"/>
</dbReference>